<protein>
    <submittedName>
        <fullName evidence="1">Uncharacterized protein</fullName>
    </submittedName>
</protein>
<proteinExistence type="predicted"/>
<name>A0A839RU51_9PSEU</name>
<evidence type="ECO:0000313" key="1">
    <source>
        <dbReference type="EMBL" id="MBB3049228.1"/>
    </source>
</evidence>
<dbReference type="AlphaFoldDB" id="A0A839RU51"/>
<organism evidence="1 2">
    <name type="scientific">Prauserella isguenensis</name>
    <dbReference type="NCBI Taxonomy" id="1470180"/>
    <lineage>
        <taxon>Bacteria</taxon>
        <taxon>Bacillati</taxon>
        <taxon>Actinomycetota</taxon>
        <taxon>Actinomycetes</taxon>
        <taxon>Pseudonocardiales</taxon>
        <taxon>Pseudonocardiaceae</taxon>
        <taxon>Prauserella</taxon>
    </lineage>
</organism>
<accession>A0A839RU51</accession>
<dbReference type="EMBL" id="JACHWU010000001">
    <property type="protein sequence ID" value="MBB3049228.1"/>
    <property type="molecule type" value="Genomic_DNA"/>
</dbReference>
<gene>
    <name evidence="1" type="ORF">FHS23_000223</name>
</gene>
<sequence>MAEWAGHSVGVLLRIHAKCIDGGEQADRERVERGLRGW</sequence>
<keyword evidence="2" id="KW-1185">Reference proteome</keyword>
<dbReference type="Proteomes" id="UP000550714">
    <property type="component" value="Unassembled WGS sequence"/>
</dbReference>
<comment type="caution">
    <text evidence="1">The sequence shown here is derived from an EMBL/GenBank/DDBJ whole genome shotgun (WGS) entry which is preliminary data.</text>
</comment>
<evidence type="ECO:0000313" key="2">
    <source>
        <dbReference type="Proteomes" id="UP000550714"/>
    </source>
</evidence>
<reference evidence="1 2" key="1">
    <citation type="submission" date="2020-08" db="EMBL/GenBank/DDBJ databases">
        <title>Genomic Encyclopedia of Type Strains, Phase III (KMG-III): the genomes of soil and plant-associated and newly described type strains.</title>
        <authorList>
            <person name="Whitman W."/>
        </authorList>
    </citation>
    <scope>NUCLEOTIDE SEQUENCE [LARGE SCALE GENOMIC DNA]</scope>
    <source>
        <strain evidence="1 2">CECT 8577</strain>
    </source>
</reference>